<dbReference type="InterPro" id="IPR041527">
    <property type="entry name" value="YhcG_N"/>
</dbReference>
<organism evidence="3 4">
    <name type="scientific">Phormidesmis priestleyi Ana</name>
    <dbReference type="NCBI Taxonomy" id="1666911"/>
    <lineage>
        <taxon>Bacteria</taxon>
        <taxon>Bacillati</taxon>
        <taxon>Cyanobacteriota</taxon>
        <taxon>Cyanophyceae</taxon>
        <taxon>Leptolyngbyales</taxon>
        <taxon>Leptolyngbyaceae</taxon>
        <taxon>Phormidesmis</taxon>
    </lineage>
</organism>
<dbReference type="AlphaFoldDB" id="A0A0P7ZAA1"/>
<dbReference type="Gene3D" id="3.40.1350.10">
    <property type="match status" value="1"/>
</dbReference>
<dbReference type="Pfam" id="PF17761">
    <property type="entry name" value="DUF1016_N"/>
    <property type="match status" value="1"/>
</dbReference>
<dbReference type="Pfam" id="PF06250">
    <property type="entry name" value="YhcG_C"/>
    <property type="match status" value="1"/>
</dbReference>
<evidence type="ECO:0000259" key="2">
    <source>
        <dbReference type="Pfam" id="PF17761"/>
    </source>
</evidence>
<proteinExistence type="predicted"/>
<dbReference type="InterPro" id="IPR009362">
    <property type="entry name" value="YhcG_C"/>
</dbReference>
<protein>
    <recommendedName>
        <fullName evidence="5">DUF1016 domain-containing protein</fullName>
    </recommendedName>
</protein>
<dbReference type="GO" id="GO:0003676">
    <property type="term" value="F:nucleic acid binding"/>
    <property type="evidence" value="ECO:0007669"/>
    <property type="project" value="InterPro"/>
</dbReference>
<feature type="domain" description="YhcG PDDEXK nuclease" evidence="1">
    <location>
        <begin position="176"/>
        <end position="330"/>
    </location>
</feature>
<dbReference type="PATRIC" id="fig|1666911.3.peg.210"/>
<evidence type="ECO:0000313" key="4">
    <source>
        <dbReference type="Proteomes" id="UP000050465"/>
    </source>
</evidence>
<dbReference type="InterPro" id="IPR011856">
    <property type="entry name" value="tRNA_endonuc-like_dom_sf"/>
</dbReference>
<dbReference type="PANTHER" id="PTHR30547">
    <property type="entry name" value="UNCHARACTERIZED PROTEIN YHCG-RELATED"/>
    <property type="match status" value="1"/>
</dbReference>
<evidence type="ECO:0008006" key="5">
    <source>
        <dbReference type="Google" id="ProtNLM"/>
    </source>
</evidence>
<gene>
    <name evidence="3" type="ORF">HLUCCA11_23385</name>
</gene>
<dbReference type="Proteomes" id="UP000050465">
    <property type="component" value="Unassembled WGS sequence"/>
</dbReference>
<feature type="domain" description="YhcG N-terminal" evidence="2">
    <location>
        <begin position="19"/>
        <end position="155"/>
    </location>
</feature>
<accession>A0A0P7ZAA1</accession>
<name>A0A0P7ZAA1_9CYAN</name>
<reference evidence="3 4" key="1">
    <citation type="submission" date="2015-09" db="EMBL/GenBank/DDBJ databases">
        <title>Identification and resolution of microdiversity through metagenomic sequencing of parallel consortia.</title>
        <authorList>
            <person name="Nelson W.C."/>
            <person name="Romine M.F."/>
            <person name="Lindemann S.R."/>
        </authorList>
    </citation>
    <scope>NUCLEOTIDE SEQUENCE [LARGE SCALE GENOMIC DNA]</scope>
    <source>
        <strain evidence="3">Ana</strain>
    </source>
</reference>
<evidence type="ECO:0000259" key="1">
    <source>
        <dbReference type="Pfam" id="PF06250"/>
    </source>
</evidence>
<sequence>MNKDSPSMSSDSYEHFLSELKMRIRVAQIEASSAVNLTMTLLYWQIGREILQRQEKQGWGSRVISQLAKDLKREFPDMRGFSRSNLTYMRAFANAWPDEEFVHQLGGQIPWKHNCAVLDKLKEPDKRRWYIEQTINNGWSRNVLIIQIETDLYQRLGGAMTNFERTLPKPQSDLAQQIIKDPYNFDFLTIGSDALERELERGLIEHIRDFLLELGVGFAFIGSQYAITVDEKEYRLDLLFYHARLHCYVVIDLKMGEFEPEHSGKMNFYVSAVNHLICTEEDNPTIGIILCRSKKKNTVEFALDTVHNPIGVSTYTLQDDLPPALKGNLPTADQLEMELEAAAQELEAQRKATSTNKN</sequence>
<dbReference type="EMBL" id="LJZR01000093">
    <property type="protein sequence ID" value="KPQ31603.1"/>
    <property type="molecule type" value="Genomic_DNA"/>
</dbReference>
<dbReference type="InterPro" id="IPR053148">
    <property type="entry name" value="PD-DEXK-like_domain"/>
</dbReference>
<evidence type="ECO:0000313" key="3">
    <source>
        <dbReference type="EMBL" id="KPQ31603.1"/>
    </source>
</evidence>
<dbReference type="PANTHER" id="PTHR30547:SF0">
    <property type="entry name" value="BLR8175 PROTEIN"/>
    <property type="match status" value="1"/>
</dbReference>
<comment type="caution">
    <text evidence="3">The sequence shown here is derived from an EMBL/GenBank/DDBJ whole genome shotgun (WGS) entry which is preliminary data.</text>
</comment>